<gene>
    <name evidence="2" type="ORF">SAMN05216521_100273</name>
</gene>
<dbReference type="RefSeq" id="WP_074661401.1">
    <property type="nucleotide sequence ID" value="NZ_FOIO01000002.1"/>
</dbReference>
<dbReference type="Gene3D" id="3.40.50.1000">
    <property type="entry name" value="HAD superfamily/HAD-like"/>
    <property type="match status" value="1"/>
</dbReference>
<dbReference type="CDD" id="cd01427">
    <property type="entry name" value="HAD_like"/>
    <property type="match status" value="1"/>
</dbReference>
<sequence length="591" mass="69564">MDIKLDTTNIKKQELINKIQDYEIISFDVFDTLIMRKTMFPVDVFDIISQKIKRDDINIEDFRNQRIKADNDIAQTSPNIYEIYNQLKKNTGISEIEKNQVLQYEIETEASVLIRREDVVEIFYYAVNCGKSVYLISDMYLPKAIIEYFLSNLNIQGYEDILVSCDYRRPKTGGLFGDFKDRVKSNSILHIGDNINSDIKCAQLAGIDTFRIESAIDLMKKSSFYDIQRFPSNLNERSIIGMFIAYAFNSPFVAMDDKKRIVIGGEYDWAYLFVAPLVTGFMLWLFKVLQMEKYEGILFSSRDGYLIKQLYDSIPVNYCRDRLPEGLYFYVSRVACSKAAIMDDKDIKWIAGPKCQGPMEKVVRERYEIEYLNTQNTLTEEEDLLDYALLNKERIYEKSKTIRENFLTYIDKLGIKREKKYAFFDFVSCGSCQFFLDHIMPVELEGLYCCLYNSYEEQKAKLPIHSYFYNNHPRNPESNFFENYLQLEVIMTSYEPSIVSYDRDGRPVFADEVRGQDELLFVKKVQKAIMDFWCDFINNLWDYYGDGIRNVVVDELFKYSKECYTNTRCSNLLNMNLLNDFGQEVIEIRRK</sequence>
<feature type="transmembrane region" description="Helical" evidence="1">
    <location>
        <begin position="267"/>
        <end position="286"/>
    </location>
</feature>
<evidence type="ECO:0000313" key="3">
    <source>
        <dbReference type="Proteomes" id="UP000182121"/>
    </source>
</evidence>
<comment type="caution">
    <text evidence="2">The sequence shown here is derived from an EMBL/GenBank/DDBJ whole genome shotgun (WGS) entry which is preliminary data.</text>
</comment>
<evidence type="ECO:0000256" key="1">
    <source>
        <dbReference type="SAM" id="Phobius"/>
    </source>
</evidence>
<dbReference type="EMBL" id="FOIO01000002">
    <property type="protein sequence ID" value="SET18855.1"/>
    <property type="molecule type" value="Genomic_DNA"/>
</dbReference>
<keyword evidence="1" id="KW-0472">Membrane</keyword>
<dbReference type="InterPro" id="IPR023214">
    <property type="entry name" value="HAD_sf"/>
</dbReference>
<keyword evidence="1" id="KW-1133">Transmembrane helix</keyword>
<dbReference type="Proteomes" id="UP000182121">
    <property type="component" value="Unassembled WGS sequence"/>
</dbReference>
<accession>A0A1I0CGZ4</accession>
<dbReference type="AlphaFoldDB" id="A0A1I0CGZ4"/>
<name>A0A1I0CGZ4_9FIRM</name>
<dbReference type="SUPFAM" id="SSF56784">
    <property type="entry name" value="HAD-like"/>
    <property type="match status" value="1"/>
</dbReference>
<organism evidence="2 3">
    <name type="scientific">Enterocloster clostridioformis</name>
    <dbReference type="NCBI Taxonomy" id="1531"/>
    <lineage>
        <taxon>Bacteria</taxon>
        <taxon>Bacillati</taxon>
        <taxon>Bacillota</taxon>
        <taxon>Clostridia</taxon>
        <taxon>Lachnospirales</taxon>
        <taxon>Lachnospiraceae</taxon>
        <taxon>Enterocloster</taxon>
    </lineage>
</organism>
<evidence type="ECO:0000313" key="2">
    <source>
        <dbReference type="EMBL" id="SET18855.1"/>
    </source>
</evidence>
<dbReference type="Gene3D" id="1.10.150.400">
    <property type="match status" value="1"/>
</dbReference>
<dbReference type="InterPro" id="IPR036412">
    <property type="entry name" value="HAD-like_sf"/>
</dbReference>
<reference evidence="2 3" key="1">
    <citation type="submission" date="2016-10" db="EMBL/GenBank/DDBJ databases">
        <authorList>
            <person name="Varghese N."/>
            <person name="Submissions S."/>
        </authorList>
    </citation>
    <scope>NUCLEOTIDE SEQUENCE [LARGE SCALE GENOMIC DNA]</scope>
    <source>
        <strain evidence="2 3">NLAE-zl-C196</strain>
    </source>
</reference>
<protein>
    <submittedName>
        <fullName evidence="2">Uncharacterized protein</fullName>
    </submittedName>
</protein>
<proteinExistence type="predicted"/>
<keyword evidence="1" id="KW-0812">Transmembrane</keyword>